<dbReference type="Proteomes" id="UP001219355">
    <property type="component" value="Chromosome 2"/>
</dbReference>
<dbReference type="InterPro" id="IPR021851">
    <property type="entry name" value="DUF3455"/>
</dbReference>
<organism evidence="2 3">
    <name type="scientific">Emydomyces testavorans</name>
    <dbReference type="NCBI Taxonomy" id="2070801"/>
    <lineage>
        <taxon>Eukaryota</taxon>
        <taxon>Fungi</taxon>
        <taxon>Dikarya</taxon>
        <taxon>Ascomycota</taxon>
        <taxon>Pezizomycotina</taxon>
        <taxon>Eurotiomycetes</taxon>
        <taxon>Eurotiomycetidae</taxon>
        <taxon>Onygenales</taxon>
        <taxon>Nannizziopsiaceae</taxon>
        <taxon>Emydomyces</taxon>
    </lineage>
</organism>
<dbReference type="PANTHER" id="PTHR35567">
    <property type="entry name" value="MALATE DEHYDROGENASE (AFU_ORTHOLOGUE AFUA_2G13800)"/>
    <property type="match status" value="1"/>
</dbReference>
<proteinExistence type="predicted"/>
<sequence>MHLSNLVSSSLFIFGVACVPIEQEASISVSLGNLLSNICRDTGRLPNCNIADTPLPTPGNGPGLPAPAANLKLKYTALGVGTQNYTCASSDDSTSPALLGAVATLYDASCLVTKFATVLDSFAQIAVKLPTNVVNDMITKHLDLEILGNHYFAGHVPTFDLRRNSRTDFVAVSVVAKVPAPGSGDVDWLKLDRVDGSGIETVYRVKTTGGKAPATCKSMPRQFEVKYIAQYWMYG</sequence>
<dbReference type="PANTHER" id="PTHR35567:SF1">
    <property type="entry name" value="CONSERVED FUNGAL PROTEIN (AFU_ORTHOLOGUE AFUA_1G14230)"/>
    <property type="match status" value="1"/>
</dbReference>
<keyword evidence="3" id="KW-1185">Reference proteome</keyword>
<feature type="signal peptide" evidence="1">
    <location>
        <begin position="1"/>
        <end position="18"/>
    </location>
</feature>
<gene>
    <name evidence="2" type="ORF">PRK78_004311</name>
</gene>
<dbReference type="Pfam" id="PF11937">
    <property type="entry name" value="DUF3455"/>
    <property type="match status" value="1"/>
</dbReference>
<protein>
    <recommendedName>
        <fullName evidence="4">Malate dehydrogenase</fullName>
    </recommendedName>
</protein>
<evidence type="ECO:0000313" key="3">
    <source>
        <dbReference type="Proteomes" id="UP001219355"/>
    </source>
</evidence>
<keyword evidence="1" id="KW-0732">Signal</keyword>
<dbReference type="AlphaFoldDB" id="A0AAF0IJ54"/>
<evidence type="ECO:0008006" key="4">
    <source>
        <dbReference type="Google" id="ProtNLM"/>
    </source>
</evidence>
<name>A0AAF0IJ54_9EURO</name>
<reference evidence="2" key="1">
    <citation type="submission" date="2023-03" db="EMBL/GenBank/DDBJ databases">
        <title>Emydomyces testavorans Genome Sequence.</title>
        <authorList>
            <person name="Hoyer L."/>
        </authorList>
    </citation>
    <scope>NUCLEOTIDE SEQUENCE</scope>
    <source>
        <strain evidence="2">16-2883</strain>
    </source>
</reference>
<dbReference type="EMBL" id="CP120628">
    <property type="protein sequence ID" value="WEW58843.1"/>
    <property type="molecule type" value="Genomic_DNA"/>
</dbReference>
<evidence type="ECO:0000313" key="2">
    <source>
        <dbReference type="EMBL" id="WEW58843.1"/>
    </source>
</evidence>
<feature type="chain" id="PRO_5042086584" description="Malate dehydrogenase" evidence="1">
    <location>
        <begin position="19"/>
        <end position="235"/>
    </location>
</feature>
<evidence type="ECO:0000256" key="1">
    <source>
        <dbReference type="SAM" id="SignalP"/>
    </source>
</evidence>
<accession>A0AAF0IJ54</accession>